<dbReference type="InterPro" id="IPR025256">
    <property type="entry name" value="TM7S3/TM198-like_dom"/>
</dbReference>
<comment type="subcellular location">
    <subcellularLocation>
        <location evidence="1">Membrane</location>
        <topology evidence="1">Multi-pass membrane protein</topology>
    </subcellularLocation>
</comment>
<evidence type="ECO:0000256" key="6">
    <source>
        <dbReference type="SAM" id="MobiDB-lite"/>
    </source>
</evidence>
<feature type="compositionally biased region" description="Polar residues" evidence="6">
    <location>
        <begin position="1131"/>
        <end position="1142"/>
    </location>
</feature>
<feature type="compositionally biased region" description="Polar residues" evidence="6">
    <location>
        <begin position="368"/>
        <end position="380"/>
    </location>
</feature>
<feature type="compositionally biased region" description="Acidic residues" evidence="6">
    <location>
        <begin position="1295"/>
        <end position="1307"/>
    </location>
</feature>
<feature type="transmembrane region" description="Helical" evidence="7">
    <location>
        <begin position="173"/>
        <end position="195"/>
    </location>
</feature>
<feature type="region of interest" description="Disordered" evidence="6">
    <location>
        <begin position="524"/>
        <end position="548"/>
    </location>
</feature>
<feature type="compositionally biased region" description="Basic and acidic residues" evidence="6">
    <location>
        <begin position="1308"/>
        <end position="1324"/>
    </location>
</feature>
<accession>A0A093V0F9</accession>
<feature type="transmembrane region" description="Helical" evidence="7">
    <location>
        <begin position="42"/>
        <end position="62"/>
    </location>
</feature>
<dbReference type="HOGENOM" id="CLU_244183_0_0_1"/>
<keyword evidence="5" id="KW-0175">Coiled coil</keyword>
<evidence type="ECO:0000256" key="7">
    <source>
        <dbReference type="SAM" id="Phobius"/>
    </source>
</evidence>
<feature type="transmembrane region" description="Helical" evidence="7">
    <location>
        <begin position="232"/>
        <end position="248"/>
    </location>
</feature>
<dbReference type="Pfam" id="PF13886">
    <property type="entry name" value="TM7S3_TM198"/>
    <property type="match status" value="1"/>
</dbReference>
<keyword evidence="3 7" id="KW-1133">Transmembrane helix</keyword>
<keyword evidence="9" id="KW-0966">Cell projection</keyword>
<feature type="domain" description="TM7S3/TM198-like" evidence="8">
    <location>
        <begin position="154"/>
        <end position="306"/>
    </location>
</feature>
<feature type="compositionally biased region" description="Low complexity" evidence="6">
    <location>
        <begin position="704"/>
        <end position="716"/>
    </location>
</feature>
<evidence type="ECO:0000313" key="9">
    <source>
        <dbReference type="EMBL" id="KFX45680.1"/>
    </source>
</evidence>
<keyword evidence="9" id="KW-0969">Cilium</keyword>
<feature type="compositionally biased region" description="Basic residues" evidence="6">
    <location>
        <begin position="524"/>
        <end position="534"/>
    </location>
</feature>
<organism evidence="9">
    <name type="scientific">Talaromyces marneffei PM1</name>
    <dbReference type="NCBI Taxonomy" id="1077442"/>
    <lineage>
        <taxon>Eukaryota</taxon>
        <taxon>Fungi</taxon>
        <taxon>Dikarya</taxon>
        <taxon>Ascomycota</taxon>
        <taxon>Pezizomycotina</taxon>
        <taxon>Eurotiomycetes</taxon>
        <taxon>Eurotiomycetidae</taxon>
        <taxon>Eurotiales</taxon>
        <taxon>Trichocomaceae</taxon>
        <taxon>Talaromyces</taxon>
        <taxon>Talaromyces sect. Talaromyces</taxon>
    </lineage>
</organism>
<feature type="coiled-coil region" evidence="5">
    <location>
        <begin position="322"/>
        <end position="349"/>
    </location>
</feature>
<evidence type="ECO:0000256" key="3">
    <source>
        <dbReference type="ARBA" id="ARBA00022989"/>
    </source>
</evidence>
<feature type="compositionally biased region" description="Basic and acidic residues" evidence="6">
    <location>
        <begin position="424"/>
        <end position="444"/>
    </location>
</feature>
<feature type="transmembrane region" description="Helical" evidence="7">
    <location>
        <begin position="150"/>
        <end position="167"/>
    </location>
</feature>
<reference evidence="9" key="1">
    <citation type="journal article" date="2014" name="PLoS Genet.">
        <title>Signature Gene Expression Reveals Novel Clues to the Molecular Mechanisms of Dimorphic Transition in Penicillium marneffei.</title>
        <authorList>
            <person name="Yang E."/>
            <person name="Wang G."/>
            <person name="Cai J."/>
            <person name="Woo P.C."/>
            <person name="Lau S.K."/>
            <person name="Yuen K.-Y."/>
            <person name="Chow W.-N."/>
            <person name="Lin X."/>
        </authorList>
    </citation>
    <scope>NUCLEOTIDE SEQUENCE [LARGE SCALE GENOMIC DNA]</scope>
    <source>
        <strain evidence="9">PM1</strain>
    </source>
</reference>
<keyword evidence="4 7" id="KW-0472">Membrane</keyword>
<feature type="region of interest" description="Disordered" evidence="6">
    <location>
        <begin position="1288"/>
        <end position="1324"/>
    </location>
</feature>
<dbReference type="PANTHER" id="PTHR42032:SF1">
    <property type="entry name" value="YALI0E30679P"/>
    <property type="match status" value="1"/>
</dbReference>
<dbReference type="EMBL" id="JPOX01000022">
    <property type="protein sequence ID" value="KFX45680.1"/>
    <property type="molecule type" value="Genomic_DNA"/>
</dbReference>
<evidence type="ECO:0000259" key="8">
    <source>
        <dbReference type="Pfam" id="PF13886"/>
    </source>
</evidence>
<evidence type="ECO:0000256" key="1">
    <source>
        <dbReference type="ARBA" id="ARBA00004141"/>
    </source>
</evidence>
<keyword evidence="2 7" id="KW-0812">Transmembrane</keyword>
<evidence type="ECO:0000256" key="4">
    <source>
        <dbReference type="ARBA" id="ARBA00023136"/>
    </source>
</evidence>
<name>A0A093V0F9_TALMA</name>
<dbReference type="PANTHER" id="PTHR42032">
    <property type="entry name" value="YALI0E30679P"/>
    <property type="match status" value="1"/>
</dbReference>
<gene>
    <name evidence="9" type="ORF">GQ26_0220790</name>
</gene>
<sequence>MAELDSDSMQDIMTSIMYQIIAVRVQTVSLQQYPIVSCTMHYYRVFSICLFILLGLAADAAFHRRQDAPTTSSLQNAQPATQTAGSITSTAGPSNTDLPNVSMTATTTMLDIHTDISNPQPTLPPMPPNIINGTLDVNALPIQPTITPSIGITGVVLMITGLAYNIVGIKNQWLHIFLSAAFLSSLSVTVLIEYVMNPPVSNAIQGAYFIAAFLTGLTFGALSLIFKELTEGLGCLLGGFCISMWLLSRNKAGFWPAQKSGVPLSGSYTRPYGLIVSTAFAGSTITVLGIDCFSRAGWKEFWLYIWGLLSQFKLWKLTRERREKQEKVLAEEQRKKDAVEVELGQAIEEKKENDLVRWEAIYGDKGDPTTSQTPRSEAQTQPPPVELVEAPDNSVEMVDLPATPHDTSNDQDIVEDENQTNDGHCVEKEDHADEDRIEEPHNLEEEGVTLNKPKPINNNEPVLSAPPPPPVTPLPFRVPNAGSIPVTGDGNGHSIQVIIDDIDTVSVVTSKRLSAVSLLRRLSHRKSPTKRRSHLQSESDEMLVPVPPASSTYAVKGIEDSETGSNLGDAQSIEIDDLDLPDANPSDNESNDMTLQEVGCSTKTTVISSLLPDVEEAADVGDAKSSAGRLENQTEIVPSIKGQISTKDGQEDAGLGILAEKRRYTVDGTTCALSIVKAPYLVQMADSTSRATHSTRNEAKAEKSIAPLSIPKSKSSSGKKEDLTPDIVKRIPSHFSPIIMSYRTNEWAKHLSHADVPEPEPLENIVDTARPISLDIIEVAAPLNVEELEQTALTASPPPVIEKRALHFPEKVVYNTVQLSTSSISGQSARDASPRQSVYEQPVNVKTLPTTFPREAVTSESALTLPVASHSTPSRKIPNGLRSVSSPLLSTTAAAQAMPQNPARNSIHSQGTAEESYSLMAQRERLIQARLSSASLMQDTWTPRNKSRLSLEEGYRPRPESQLSMVEEDDMPLARRRAILQQRAISPILAMDTGARKSPVDRPPLIGARLSRESRESSKPKVVTMAAWHESLQEDLSKHKPLLDVDHAQNELMEQQRKGQMARHRRLQVSENLHNSIAERMRRGDMQDLHREAMRRMQAAANRKVVNSIDDDDDEDRRGPKMADQHASFHSGANLNSLNPANLRQRPLGRAATFADASPSKYRRNSTISDTVSEARQSIRDSTDELLFPRAKATSINPRVEGQHDSHWQSAPLALALLPAVGGMFFNNGSAFVTDATLLILAAVFLNWSVRLPWYVYPPSRSLKRVLIGYGRDWYRSAQEIRQRLPDTLQSDDGTIAEEEDEDDESGDKDKGKETAKKSRERKSLDQASNTAIKELHIHELVALISCFVFPLIGAWILHGIRGALSRPSEGLVSNYNLTIFLLAAEIRPFAHLLRMVQGRTLYLQRVVAAAAEEDDGDREIDHNKILDLSARLEDLEAHVADKAAISSEGELNSKGATGETIKPETLARIMIEVRQSIQPELDALNRAVRRYEKRTALMAFQTETRMNQLDAQVADATALAAAAQRSASDHRQSFVFVLLDGMAAVVVVPVRASMHLVSLPGRMVSFCLQYITTFLEGGKRRRKISRGKQVQRTVMSGRRYLGTPSQGAVVSGIWPVKKGS</sequence>
<evidence type="ECO:0000256" key="5">
    <source>
        <dbReference type="SAM" id="Coils"/>
    </source>
</evidence>
<evidence type="ECO:0000256" key="2">
    <source>
        <dbReference type="ARBA" id="ARBA00022692"/>
    </source>
</evidence>
<protein>
    <submittedName>
        <fullName evidence="9">Flagellar hook protein FlgE</fullName>
    </submittedName>
</protein>
<proteinExistence type="predicted"/>
<feature type="region of interest" description="Disordered" evidence="6">
    <location>
        <begin position="686"/>
        <end position="724"/>
    </location>
</feature>
<dbReference type="GO" id="GO:0016020">
    <property type="term" value="C:membrane"/>
    <property type="evidence" value="ECO:0007669"/>
    <property type="project" value="UniProtKB-SubCell"/>
</dbReference>
<feature type="compositionally biased region" description="Polar residues" evidence="6">
    <location>
        <begin position="1165"/>
        <end position="1176"/>
    </location>
</feature>
<feature type="region of interest" description="Disordered" evidence="6">
    <location>
        <begin position="363"/>
        <end position="454"/>
    </location>
</feature>
<feature type="region of interest" description="Disordered" evidence="6">
    <location>
        <begin position="1098"/>
        <end position="1176"/>
    </location>
</feature>
<comment type="caution">
    <text evidence="9">The sequence shown here is derived from an EMBL/GenBank/DDBJ whole genome shotgun (WGS) entry which is preliminary data.</text>
</comment>
<feature type="transmembrane region" description="Helical" evidence="7">
    <location>
        <begin position="207"/>
        <end position="226"/>
    </location>
</feature>
<keyword evidence="9" id="KW-0282">Flagellum</keyword>
<feature type="region of interest" description="Disordered" evidence="6">
    <location>
        <begin position="69"/>
        <end position="99"/>
    </location>
</feature>